<accession>A0A1I1AMW9</accession>
<dbReference type="SUPFAM" id="SSF52540">
    <property type="entry name" value="P-loop containing nucleoside triphosphate hydrolases"/>
    <property type="match status" value="1"/>
</dbReference>
<dbReference type="InterPro" id="IPR027417">
    <property type="entry name" value="P-loop_NTPase"/>
</dbReference>
<dbReference type="Gene3D" id="3.40.50.300">
    <property type="entry name" value="P-loop containing nucleotide triphosphate hydrolases"/>
    <property type="match status" value="1"/>
</dbReference>
<organism evidence="2 3">
    <name type="scientific">Nocardioides alpinus</name>
    <dbReference type="NCBI Taxonomy" id="748909"/>
    <lineage>
        <taxon>Bacteria</taxon>
        <taxon>Bacillati</taxon>
        <taxon>Actinomycetota</taxon>
        <taxon>Actinomycetes</taxon>
        <taxon>Propionibacteriales</taxon>
        <taxon>Nocardioidaceae</taxon>
        <taxon>Nocardioides</taxon>
    </lineage>
</organism>
<dbReference type="Proteomes" id="UP000199113">
    <property type="component" value="Unassembled WGS sequence"/>
</dbReference>
<name>A0A1I1AMW9_9ACTN</name>
<feature type="coiled-coil region" evidence="1">
    <location>
        <begin position="181"/>
        <end position="208"/>
    </location>
</feature>
<evidence type="ECO:0000256" key="1">
    <source>
        <dbReference type="SAM" id="Coils"/>
    </source>
</evidence>
<protein>
    <recommendedName>
        <fullName evidence="4">AAA domain-containing protein</fullName>
    </recommendedName>
</protein>
<keyword evidence="1" id="KW-0175">Coiled coil</keyword>
<evidence type="ECO:0000313" key="2">
    <source>
        <dbReference type="EMBL" id="SFB38862.1"/>
    </source>
</evidence>
<dbReference type="EMBL" id="FOKC01000009">
    <property type="protein sequence ID" value="SFB38862.1"/>
    <property type="molecule type" value="Genomic_DNA"/>
</dbReference>
<proteinExistence type="predicted"/>
<gene>
    <name evidence="2" type="ORF">SAMN05192575_109173</name>
</gene>
<evidence type="ECO:0000313" key="3">
    <source>
        <dbReference type="Proteomes" id="UP000199113"/>
    </source>
</evidence>
<sequence>MLEAALGSVATTAITAKSTQLTKLYAGDVIKNEFVRETERLRLRRVTIRDLGGNKGRLEQQPGLEGAKARNVQASDVLSEGEQTAMGLAGFFTEATFDTTRSALILDDPVNSLDHRRRTYVASRLVDFAKDRQVVVFTHDVTFAGALLQAATKQGVEVTPRSVERKGDVPGFVRHALPWKAKDFAARLTQIELELARLTRQRDDLGQDDWDKAVGSWAGDLSELWESCVNSEILDEVYDRGTAQVRVMKFRILSAVTADDAADFQAGYGACSMWARRHNKAPETNYVAPEPDEMLAEVERIRAWQKRVKKYRD</sequence>
<reference evidence="2" key="1">
    <citation type="submission" date="2016-10" db="EMBL/GenBank/DDBJ databases">
        <authorList>
            <person name="de Groot N.N."/>
        </authorList>
    </citation>
    <scope>NUCLEOTIDE SEQUENCE [LARGE SCALE GENOMIC DNA]</scope>
    <source>
        <strain evidence="2">CGMCC 1.10697</strain>
    </source>
</reference>
<dbReference type="AlphaFoldDB" id="A0A1I1AMW9"/>
<evidence type="ECO:0008006" key="4">
    <source>
        <dbReference type="Google" id="ProtNLM"/>
    </source>
</evidence>